<gene>
    <name evidence="1" type="ORF">NM688_g1319</name>
</gene>
<accession>A0ACC1TC66</accession>
<name>A0ACC1TC66_9APHY</name>
<evidence type="ECO:0000313" key="1">
    <source>
        <dbReference type="EMBL" id="KAJ3557726.1"/>
    </source>
</evidence>
<dbReference type="EMBL" id="JANHOG010000136">
    <property type="protein sequence ID" value="KAJ3557726.1"/>
    <property type="molecule type" value="Genomic_DNA"/>
</dbReference>
<protein>
    <submittedName>
        <fullName evidence="1">Uncharacterized protein</fullName>
    </submittedName>
</protein>
<comment type="caution">
    <text evidence="1">The sequence shown here is derived from an EMBL/GenBank/DDBJ whole genome shotgun (WGS) entry which is preliminary data.</text>
</comment>
<reference evidence="1" key="1">
    <citation type="submission" date="2022-07" db="EMBL/GenBank/DDBJ databases">
        <title>Genome Sequence of Phlebia brevispora.</title>
        <authorList>
            <person name="Buettner E."/>
        </authorList>
    </citation>
    <scope>NUCLEOTIDE SEQUENCE</scope>
    <source>
        <strain evidence="1">MPL23</strain>
    </source>
</reference>
<dbReference type="Proteomes" id="UP001148662">
    <property type="component" value="Unassembled WGS sequence"/>
</dbReference>
<keyword evidence="2" id="KW-1185">Reference proteome</keyword>
<sequence>MPASTSTDGVRTESATGALGCCCVLPRASLLGRDRTAVIRTFNFLHSHAVFITWSSAAVNITSSVCMSEKHVLAVKPYFGTLWVEVSIEDVYA</sequence>
<organism evidence="1 2">
    <name type="scientific">Phlebia brevispora</name>
    <dbReference type="NCBI Taxonomy" id="194682"/>
    <lineage>
        <taxon>Eukaryota</taxon>
        <taxon>Fungi</taxon>
        <taxon>Dikarya</taxon>
        <taxon>Basidiomycota</taxon>
        <taxon>Agaricomycotina</taxon>
        <taxon>Agaricomycetes</taxon>
        <taxon>Polyporales</taxon>
        <taxon>Meruliaceae</taxon>
        <taxon>Phlebia</taxon>
    </lineage>
</organism>
<proteinExistence type="predicted"/>
<evidence type="ECO:0000313" key="2">
    <source>
        <dbReference type="Proteomes" id="UP001148662"/>
    </source>
</evidence>